<feature type="region of interest" description="Disordered" evidence="3">
    <location>
        <begin position="374"/>
        <end position="419"/>
    </location>
</feature>
<sequence length="919" mass="92273">MVLAAAVSAQPVVARALAGRIVQVTVGGSHSCGLGSDGTAYCWGQGANGQLGNGDTADQLAPVAVDGPAGVTFTRLTAASNHTCGLGDDGTAYCWGQGLFGQLGNGGTADRLTPVAVDAPAGVTFTQLTAATNHSCGLGDDGSAYCWGNNSNYQLGNGGQLGAGGSYTLPTPVLVNAPAAGVTFTQLTAGSTYTCGLGSDSTAYCWGQSGDGQLGIGGGSTTQASPVAVDAPAGVTFTQLSAGSGGPTCGVGDDGQAYCWGFNAAGQLGNGDTETQYSPMAVNAPAGVTFTHVSAASNYSCGLAGDGGAYCWGSNDSGQLGDGSTADKLSPVAVDAPSGVTFTQLDAGYTNACGLGSDDAVYCWGTNDHGQLGDGGTTNQSSPVAVPLFAPASSPSPTPSPSPSATPSPAPGGSVSPPVAQLAAGDYHTCALSDDDQAYCWGAGTSGQLGDGATVSRSHPVAVSAPAGVTFTQLTAGWTHTCGLGSDDAAYCWGSNLRGELGVEGATNRLTPAAVSAPAGVTFTQVTTREDHTCGLGSDTTAYCWGPNTRGELGVGDTAPRSVPVAVSAPAGVTFTQLTAGWFHTCGLGDDAKAYCWGANGYSQLGVGDTTNRSIPVAVSAPAGVTFTQLTAGWTQTCGLGNDSKAYCWGSNNHAVAGVQFGHGPVDVRLGGHRADHHVGGDLIVGQPTRGQRHGLAFAGGQPGQHGVPIGLRGLGDVPVDQFAGDRRCQQRVAAGRDADGVQKVLRQDVLDEEAGRSGTERLEHVLVQPVVGQDDDVHPVQSRVRGDAPGGLDAVDARHPDVEENDVGPMLPGQRDSVVAVARLGHDLEVVLGVEQSSEAAADQRLVVDQQDPDHDVPSTGSSAWTVKPPSSRGSARSSPPRAVTRSRIPSRPTPGTDGVRGMAIPSSSTWMTTAPGW</sequence>
<dbReference type="InterPro" id="IPR051553">
    <property type="entry name" value="Ran_GTPase-activating"/>
</dbReference>
<dbReference type="InterPro" id="IPR000408">
    <property type="entry name" value="Reg_chr_condens"/>
</dbReference>
<name>A0ABQ4BQH8_9ACTN</name>
<feature type="domain" description="RCC1-like" evidence="4">
    <location>
        <begin position="14"/>
        <end position="300"/>
    </location>
</feature>
<accession>A0ABQ4BQH8</accession>
<dbReference type="SUPFAM" id="SSF50985">
    <property type="entry name" value="RCC1/BLIP-II"/>
    <property type="match status" value="3"/>
</dbReference>
<feature type="compositionally biased region" description="Pro residues" evidence="3">
    <location>
        <begin position="394"/>
        <end position="410"/>
    </location>
</feature>
<evidence type="ECO:0000313" key="6">
    <source>
        <dbReference type="Proteomes" id="UP000624709"/>
    </source>
</evidence>
<dbReference type="PRINTS" id="PR00633">
    <property type="entry name" value="RCCNDNSATION"/>
</dbReference>
<keyword evidence="2" id="KW-0677">Repeat</keyword>
<keyword evidence="1" id="KW-0344">Guanine-nucleotide releasing factor</keyword>
<evidence type="ECO:0000313" key="5">
    <source>
        <dbReference type="EMBL" id="GIE72882.1"/>
    </source>
</evidence>
<evidence type="ECO:0000256" key="3">
    <source>
        <dbReference type="SAM" id="MobiDB-lite"/>
    </source>
</evidence>
<comment type="caution">
    <text evidence="5">The sequence shown here is derived from an EMBL/GenBank/DDBJ whole genome shotgun (WGS) entry which is preliminary data.</text>
</comment>
<feature type="compositionally biased region" description="Low complexity" evidence="3">
    <location>
        <begin position="381"/>
        <end position="393"/>
    </location>
</feature>
<dbReference type="Proteomes" id="UP000624709">
    <property type="component" value="Unassembled WGS sequence"/>
</dbReference>
<keyword evidence="6" id="KW-1185">Reference proteome</keyword>
<organism evidence="5 6">
    <name type="scientific">Actinoplanes palleronii</name>
    <dbReference type="NCBI Taxonomy" id="113570"/>
    <lineage>
        <taxon>Bacteria</taxon>
        <taxon>Bacillati</taxon>
        <taxon>Actinomycetota</taxon>
        <taxon>Actinomycetes</taxon>
        <taxon>Micromonosporales</taxon>
        <taxon>Micromonosporaceae</taxon>
        <taxon>Actinoplanes</taxon>
    </lineage>
</organism>
<feature type="domain" description="RCC1-like" evidence="4">
    <location>
        <begin position="310"/>
        <end position="664"/>
    </location>
</feature>
<dbReference type="PROSITE" id="PS50012">
    <property type="entry name" value="RCC1_3"/>
    <property type="match status" value="11"/>
</dbReference>
<dbReference type="InterPro" id="IPR009091">
    <property type="entry name" value="RCC1/BLIP-II"/>
</dbReference>
<feature type="region of interest" description="Disordered" evidence="3">
    <location>
        <begin position="852"/>
        <end position="919"/>
    </location>
</feature>
<reference evidence="5 6" key="1">
    <citation type="submission" date="2021-01" db="EMBL/GenBank/DDBJ databases">
        <title>Whole genome shotgun sequence of Actinoplanes palleronii NBRC 14916.</title>
        <authorList>
            <person name="Komaki H."/>
            <person name="Tamura T."/>
        </authorList>
    </citation>
    <scope>NUCLEOTIDE SEQUENCE [LARGE SCALE GENOMIC DNA]</scope>
    <source>
        <strain evidence="5 6">NBRC 14916</strain>
    </source>
</reference>
<feature type="compositionally biased region" description="Polar residues" evidence="3">
    <location>
        <begin position="907"/>
        <end position="919"/>
    </location>
</feature>
<dbReference type="InterPro" id="IPR058923">
    <property type="entry name" value="RCC1-like_dom"/>
</dbReference>
<dbReference type="PANTHER" id="PTHR45982:SF1">
    <property type="entry name" value="REGULATOR OF CHROMOSOME CONDENSATION"/>
    <property type="match status" value="1"/>
</dbReference>
<evidence type="ECO:0000256" key="2">
    <source>
        <dbReference type="ARBA" id="ARBA00022737"/>
    </source>
</evidence>
<gene>
    <name evidence="5" type="ORF">Apa02nite_089900</name>
</gene>
<evidence type="ECO:0000259" key="4">
    <source>
        <dbReference type="Pfam" id="PF25390"/>
    </source>
</evidence>
<dbReference type="EMBL" id="BOMS01000160">
    <property type="protein sequence ID" value="GIE72882.1"/>
    <property type="molecule type" value="Genomic_DNA"/>
</dbReference>
<feature type="compositionally biased region" description="Low complexity" evidence="3">
    <location>
        <begin position="870"/>
        <end position="884"/>
    </location>
</feature>
<evidence type="ECO:0000256" key="1">
    <source>
        <dbReference type="ARBA" id="ARBA00022658"/>
    </source>
</evidence>
<protein>
    <recommendedName>
        <fullName evidence="4">RCC1-like domain-containing protein</fullName>
    </recommendedName>
</protein>
<dbReference type="Pfam" id="PF25390">
    <property type="entry name" value="WD40_RLD"/>
    <property type="match status" value="2"/>
</dbReference>
<dbReference type="PANTHER" id="PTHR45982">
    <property type="entry name" value="REGULATOR OF CHROMOSOME CONDENSATION"/>
    <property type="match status" value="1"/>
</dbReference>
<proteinExistence type="predicted"/>
<dbReference type="Gene3D" id="2.130.10.30">
    <property type="entry name" value="Regulator of chromosome condensation 1/beta-lactamase-inhibitor protein II"/>
    <property type="match status" value="3"/>
</dbReference>